<keyword evidence="13 15" id="KW-0472">Membrane</keyword>
<comment type="caution">
    <text evidence="18">The sequence shown here is derived from an EMBL/GenBank/DDBJ whole genome shotgun (WGS) entry which is preliminary data.</text>
</comment>
<comment type="function">
    <text evidence="1 15">The transhydrogenation between NADH and NADP is coupled to respiration and ATP hydrolysis and functions as a proton pump across the membrane.</text>
</comment>
<evidence type="ECO:0000256" key="11">
    <source>
        <dbReference type="ARBA" id="ARBA00022989"/>
    </source>
</evidence>
<evidence type="ECO:0000313" key="19">
    <source>
        <dbReference type="Proteomes" id="UP000027284"/>
    </source>
</evidence>
<evidence type="ECO:0000256" key="5">
    <source>
        <dbReference type="ARBA" id="ARBA00014581"/>
    </source>
</evidence>
<dbReference type="Proteomes" id="UP000027284">
    <property type="component" value="Unassembled WGS sequence"/>
</dbReference>
<dbReference type="EMBL" id="JMFG01000013">
    <property type="protein sequence ID" value="KDA54040.1"/>
    <property type="molecule type" value="Genomic_DNA"/>
</dbReference>
<feature type="transmembrane region" description="Helical" evidence="16">
    <location>
        <begin position="159"/>
        <end position="177"/>
    </location>
</feature>
<evidence type="ECO:0000259" key="17">
    <source>
        <dbReference type="Pfam" id="PF02233"/>
    </source>
</evidence>
<dbReference type="GO" id="GO:0005886">
    <property type="term" value="C:plasma membrane"/>
    <property type="evidence" value="ECO:0007669"/>
    <property type="project" value="UniProtKB-SubCell"/>
</dbReference>
<feature type="transmembrane region" description="Helical" evidence="16">
    <location>
        <begin position="183"/>
        <end position="203"/>
    </location>
</feature>
<gene>
    <name evidence="18" type="ORF">EG19_01305</name>
</gene>
<dbReference type="InterPro" id="IPR034300">
    <property type="entry name" value="PNTB-like"/>
</dbReference>
<dbReference type="Pfam" id="PF02233">
    <property type="entry name" value="PNTB"/>
    <property type="match status" value="1"/>
</dbReference>
<keyword evidence="10 15" id="KW-1278">Translocase</keyword>
<dbReference type="InterPro" id="IPR029035">
    <property type="entry name" value="DHS-like_NAD/FAD-binding_dom"/>
</dbReference>
<feature type="transmembrane region" description="Helical" evidence="16">
    <location>
        <begin position="115"/>
        <end position="139"/>
    </location>
</feature>
<dbReference type="RefSeq" id="WP_038048396.1">
    <property type="nucleotide sequence ID" value="NZ_JMFG01000013.1"/>
</dbReference>
<dbReference type="GO" id="GO:0008750">
    <property type="term" value="F:proton-translocating NAD(P)+ transhydrogenase activity"/>
    <property type="evidence" value="ECO:0007669"/>
    <property type="project" value="UniProtKB-EC"/>
</dbReference>
<keyword evidence="8 16" id="KW-0812">Transmembrane</keyword>
<feature type="transmembrane region" description="Helical" evidence="16">
    <location>
        <begin position="38"/>
        <end position="71"/>
    </location>
</feature>
<dbReference type="SUPFAM" id="SSF52467">
    <property type="entry name" value="DHS-like NAD/FAD-binding domain"/>
    <property type="match status" value="1"/>
</dbReference>
<evidence type="ECO:0000256" key="4">
    <source>
        <dbReference type="ARBA" id="ARBA00012943"/>
    </source>
</evidence>
<proteinExistence type="inferred from homology"/>
<evidence type="ECO:0000256" key="3">
    <source>
        <dbReference type="ARBA" id="ARBA00007919"/>
    </source>
</evidence>
<comment type="catalytic activity">
    <reaction evidence="14 15">
        <text>NAD(+) + NADPH + H(+)(in) = NADH + NADP(+) + H(+)(out)</text>
        <dbReference type="Rhea" id="RHEA:47992"/>
        <dbReference type="ChEBI" id="CHEBI:15378"/>
        <dbReference type="ChEBI" id="CHEBI:57540"/>
        <dbReference type="ChEBI" id="CHEBI:57783"/>
        <dbReference type="ChEBI" id="CHEBI:57945"/>
        <dbReference type="ChEBI" id="CHEBI:58349"/>
        <dbReference type="EC" id="7.1.1.1"/>
    </reaction>
</comment>
<evidence type="ECO:0000256" key="9">
    <source>
        <dbReference type="ARBA" id="ARBA00022857"/>
    </source>
</evidence>
<evidence type="ECO:0000256" key="10">
    <source>
        <dbReference type="ARBA" id="ARBA00022967"/>
    </source>
</evidence>
<keyword evidence="9 15" id="KW-0521">NADP</keyword>
<evidence type="ECO:0000256" key="13">
    <source>
        <dbReference type="ARBA" id="ARBA00023136"/>
    </source>
</evidence>
<evidence type="ECO:0000256" key="1">
    <source>
        <dbReference type="ARBA" id="ARBA00003943"/>
    </source>
</evidence>
<keyword evidence="11 16" id="KW-1133">Transmembrane helix</keyword>
<feature type="transmembrane region" description="Helical" evidence="16">
    <location>
        <begin position="235"/>
        <end position="254"/>
    </location>
</feature>
<organism evidence="18 19">
    <name type="scientific">Thermoanaerobaculum aquaticum</name>
    <dbReference type="NCBI Taxonomy" id="1312852"/>
    <lineage>
        <taxon>Bacteria</taxon>
        <taxon>Pseudomonadati</taxon>
        <taxon>Acidobacteriota</taxon>
        <taxon>Thermoanaerobaculia</taxon>
        <taxon>Thermoanaerobaculales</taxon>
        <taxon>Thermoanaerobaculaceae</taxon>
        <taxon>Thermoanaerobaculum</taxon>
    </lineage>
</organism>
<accession>A0A062XZU9</accession>
<comment type="subcellular location">
    <subcellularLocation>
        <location evidence="2">Cell inner membrane</location>
        <topology evidence="2">Multi-pass membrane protein</topology>
    </subcellularLocation>
</comment>
<dbReference type="OrthoDB" id="9763786at2"/>
<sequence>MLNLLYLLAAVSFIFALKMLSSPKTAVAGNLTGAVGMLVAIVATLYAGGVVDFPTVLAGLALGSLFGLLLALFTPMTAMPEMVGLLNGFGGAASALVASAELVRVHHTPEESLGMVAIIAIALSLLIGWVTFTGSMVAFLRLREWILGGRPTLFPGQHWLNLALFLASVVAAVFLVQKPEVGTPFYVLSALAAVLGVGLTIPIGGADMPVVICLLNSYSGMAACTTGFVLNNNGLIISGSLVGASGIILTNIMCKAMNRSFTNVLFGGFGATVQEVAAAGPGGPKTVRRGDAEEAAMILESARTVVIAPGYGMAVAQAQHAVKELADELAKRGVDVKYAIHPVAGRMPGHMNVLLAEAQVPYEQLWEMDKINPLFPETDVVLVIGANDVVNPAARTDPSSPIYGMPILDVDRARTVMVIKRSLNPGFAGIDNPLYYLPNTMMLFGDAKKMALELAEALRRL</sequence>
<evidence type="ECO:0000256" key="16">
    <source>
        <dbReference type="SAM" id="Phobius"/>
    </source>
</evidence>
<dbReference type="InterPro" id="IPR012136">
    <property type="entry name" value="NADH_DH_b"/>
</dbReference>
<evidence type="ECO:0000256" key="6">
    <source>
        <dbReference type="ARBA" id="ARBA00022475"/>
    </source>
</evidence>
<dbReference type="PANTHER" id="PTHR44758">
    <property type="entry name" value="NAD(P) TRANSHYDROGENASE SUBUNIT BETA"/>
    <property type="match status" value="1"/>
</dbReference>
<evidence type="ECO:0000256" key="14">
    <source>
        <dbReference type="ARBA" id="ARBA00048202"/>
    </source>
</evidence>
<dbReference type="FunFam" id="3.40.50.1220:FF:000002">
    <property type="entry name" value="NAD(P) transhydrogenase subunit beta"/>
    <property type="match status" value="1"/>
</dbReference>
<dbReference type="PANTHER" id="PTHR44758:SF1">
    <property type="entry name" value="NAD(P) TRANSHYDROGENASE SUBUNIT BETA"/>
    <property type="match status" value="1"/>
</dbReference>
<evidence type="ECO:0000313" key="18">
    <source>
        <dbReference type="EMBL" id="KDA54040.1"/>
    </source>
</evidence>
<feature type="transmembrane region" description="Helical" evidence="16">
    <location>
        <begin position="83"/>
        <end position="103"/>
    </location>
</feature>
<reference evidence="18 19" key="1">
    <citation type="submission" date="2014-04" db="EMBL/GenBank/DDBJ databases">
        <title>The Genome Sequence of Thermoanaerobaculum aquaticum MP-01, The First Cultivated Group 23 Acidobacterium.</title>
        <authorList>
            <person name="Stamps B.W."/>
            <person name="Losey N.A."/>
            <person name="Lawson P.A."/>
            <person name="Stevenson B.S."/>
        </authorList>
    </citation>
    <scope>NUCLEOTIDE SEQUENCE [LARGE SCALE GENOMIC DNA]</scope>
    <source>
        <strain evidence="18 19">MP-01</strain>
    </source>
</reference>
<evidence type="ECO:0000256" key="15">
    <source>
        <dbReference type="PIRNR" id="PIRNR000204"/>
    </source>
</evidence>
<comment type="similarity">
    <text evidence="3 15">Belongs to the PNT beta subunit family.</text>
</comment>
<keyword evidence="7 15" id="KW-0997">Cell inner membrane</keyword>
<evidence type="ECO:0000256" key="12">
    <source>
        <dbReference type="ARBA" id="ARBA00023027"/>
    </source>
</evidence>
<keyword evidence="19" id="KW-1185">Reference proteome</keyword>
<evidence type="ECO:0000256" key="8">
    <source>
        <dbReference type="ARBA" id="ARBA00022692"/>
    </source>
</evidence>
<dbReference type="STRING" id="1312852.EG19_01305"/>
<dbReference type="AlphaFoldDB" id="A0A062XZU9"/>
<dbReference type="EC" id="7.1.1.1" evidence="4 15"/>
<protein>
    <recommendedName>
        <fullName evidence="5 15">NAD(P) transhydrogenase subunit beta</fullName>
        <ecNumber evidence="4 15">7.1.1.1</ecNumber>
    </recommendedName>
    <alternativeName>
        <fullName evidence="15">Nicotinamide nucleotide transhydrogenase subunit beta</fullName>
    </alternativeName>
</protein>
<keyword evidence="6 15" id="KW-1003">Cell membrane</keyword>
<name>A0A062XZU9_9BACT</name>
<keyword evidence="12 15" id="KW-0520">NAD</keyword>
<evidence type="ECO:0000256" key="7">
    <source>
        <dbReference type="ARBA" id="ARBA00022519"/>
    </source>
</evidence>
<dbReference type="GO" id="GO:0050661">
    <property type="term" value="F:NADP binding"/>
    <property type="evidence" value="ECO:0007669"/>
    <property type="project" value="InterPro"/>
</dbReference>
<dbReference type="PIRSF" id="PIRSF000204">
    <property type="entry name" value="PNTB"/>
    <property type="match status" value="1"/>
</dbReference>
<evidence type="ECO:0000256" key="2">
    <source>
        <dbReference type="ARBA" id="ARBA00004429"/>
    </source>
</evidence>
<dbReference type="Gene3D" id="3.40.50.1220">
    <property type="entry name" value="TPP-binding domain"/>
    <property type="match status" value="1"/>
</dbReference>
<feature type="domain" description="NADP transhydrogenase beta-like" evidence="17">
    <location>
        <begin position="3"/>
        <end position="455"/>
    </location>
</feature>